<dbReference type="Proteomes" id="UP001056120">
    <property type="component" value="Linkage Group LG25"/>
</dbReference>
<evidence type="ECO:0000313" key="1">
    <source>
        <dbReference type="EMBL" id="KAI3705352.1"/>
    </source>
</evidence>
<evidence type="ECO:0000313" key="2">
    <source>
        <dbReference type="Proteomes" id="UP001056120"/>
    </source>
</evidence>
<proteinExistence type="predicted"/>
<accession>A0ACB9A565</accession>
<protein>
    <submittedName>
        <fullName evidence="1">Uncharacterized protein</fullName>
    </submittedName>
</protein>
<keyword evidence="2" id="KW-1185">Reference proteome</keyword>
<comment type="caution">
    <text evidence="1">The sequence shown here is derived from an EMBL/GenBank/DDBJ whole genome shotgun (WGS) entry which is preliminary data.</text>
</comment>
<dbReference type="EMBL" id="CM042042">
    <property type="protein sequence ID" value="KAI3705352.1"/>
    <property type="molecule type" value="Genomic_DNA"/>
</dbReference>
<reference evidence="1 2" key="2">
    <citation type="journal article" date="2022" name="Mol. Ecol. Resour.">
        <title>The genomes of chicory, endive, great burdock and yacon provide insights into Asteraceae paleo-polyploidization history and plant inulin production.</title>
        <authorList>
            <person name="Fan W."/>
            <person name="Wang S."/>
            <person name="Wang H."/>
            <person name="Wang A."/>
            <person name="Jiang F."/>
            <person name="Liu H."/>
            <person name="Zhao H."/>
            <person name="Xu D."/>
            <person name="Zhang Y."/>
        </authorList>
    </citation>
    <scope>NUCLEOTIDE SEQUENCE [LARGE SCALE GENOMIC DNA]</scope>
    <source>
        <strain evidence="2">cv. Yunnan</strain>
        <tissue evidence="1">Leaves</tissue>
    </source>
</reference>
<sequence>MRSFDSTRGVNTFASPSLSPLFSSVRSDLIFFIHASRAPNFIPNVTNFSPSNSIGFDCCGFNGGGAGESWRWEP</sequence>
<organism evidence="1 2">
    <name type="scientific">Smallanthus sonchifolius</name>
    <dbReference type="NCBI Taxonomy" id="185202"/>
    <lineage>
        <taxon>Eukaryota</taxon>
        <taxon>Viridiplantae</taxon>
        <taxon>Streptophyta</taxon>
        <taxon>Embryophyta</taxon>
        <taxon>Tracheophyta</taxon>
        <taxon>Spermatophyta</taxon>
        <taxon>Magnoliopsida</taxon>
        <taxon>eudicotyledons</taxon>
        <taxon>Gunneridae</taxon>
        <taxon>Pentapetalae</taxon>
        <taxon>asterids</taxon>
        <taxon>campanulids</taxon>
        <taxon>Asterales</taxon>
        <taxon>Asteraceae</taxon>
        <taxon>Asteroideae</taxon>
        <taxon>Heliantheae alliance</taxon>
        <taxon>Millerieae</taxon>
        <taxon>Smallanthus</taxon>
    </lineage>
</organism>
<name>A0ACB9A565_9ASTR</name>
<gene>
    <name evidence="1" type="ORF">L1987_75588</name>
</gene>
<reference evidence="2" key="1">
    <citation type="journal article" date="2022" name="Mol. Ecol. Resour.">
        <title>The genomes of chicory, endive, great burdock and yacon provide insights into Asteraceae palaeo-polyploidization history and plant inulin production.</title>
        <authorList>
            <person name="Fan W."/>
            <person name="Wang S."/>
            <person name="Wang H."/>
            <person name="Wang A."/>
            <person name="Jiang F."/>
            <person name="Liu H."/>
            <person name="Zhao H."/>
            <person name="Xu D."/>
            <person name="Zhang Y."/>
        </authorList>
    </citation>
    <scope>NUCLEOTIDE SEQUENCE [LARGE SCALE GENOMIC DNA]</scope>
    <source>
        <strain evidence="2">cv. Yunnan</strain>
    </source>
</reference>